<feature type="region of interest" description="Disordered" evidence="1">
    <location>
        <begin position="449"/>
        <end position="477"/>
    </location>
</feature>
<dbReference type="AlphaFoldDB" id="A0A6A5XMN9"/>
<evidence type="ECO:0000256" key="1">
    <source>
        <dbReference type="SAM" id="MobiDB-lite"/>
    </source>
</evidence>
<name>A0A6A5XMN9_9PLEO</name>
<dbReference type="Pfam" id="PF01467">
    <property type="entry name" value="CTP_transf_like"/>
    <property type="match status" value="1"/>
</dbReference>
<dbReference type="Proteomes" id="UP000799778">
    <property type="component" value="Unassembled WGS sequence"/>
</dbReference>
<dbReference type="GO" id="GO:0003824">
    <property type="term" value="F:catalytic activity"/>
    <property type="evidence" value="ECO:0007669"/>
    <property type="project" value="InterPro"/>
</dbReference>
<proteinExistence type="predicted"/>
<reference evidence="3" key="1">
    <citation type="journal article" date="2020" name="Stud. Mycol.">
        <title>101 Dothideomycetes genomes: a test case for predicting lifestyles and emergence of pathogens.</title>
        <authorList>
            <person name="Haridas S."/>
            <person name="Albert R."/>
            <person name="Binder M."/>
            <person name="Bloem J."/>
            <person name="Labutti K."/>
            <person name="Salamov A."/>
            <person name="Andreopoulos B."/>
            <person name="Baker S."/>
            <person name="Barry K."/>
            <person name="Bills G."/>
            <person name="Bluhm B."/>
            <person name="Cannon C."/>
            <person name="Castanera R."/>
            <person name="Culley D."/>
            <person name="Daum C."/>
            <person name="Ezra D."/>
            <person name="Gonzalez J."/>
            <person name="Henrissat B."/>
            <person name="Kuo A."/>
            <person name="Liang C."/>
            <person name="Lipzen A."/>
            <person name="Lutzoni F."/>
            <person name="Magnuson J."/>
            <person name="Mondo S."/>
            <person name="Nolan M."/>
            <person name="Ohm R."/>
            <person name="Pangilinan J."/>
            <person name="Park H.-J."/>
            <person name="Ramirez L."/>
            <person name="Alfaro M."/>
            <person name="Sun H."/>
            <person name="Tritt A."/>
            <person name="Yoshinaga Y."/>
            <person name="Zwiers L.-H."/>
            <person name="Turgeon B."/>
            <person name="Goodwin S."/>
            <person name="Spatafora J."/>
            <person name="Crous P."/>
            <person name="Grigoriev I."/>
        </authorList>
    </citation>
    <scope>NUCLEOTIDE SEQUENCE</scope>
    <source>
        <strain evidence="3">CBS 175.79</strain>
    </source>
</reference>
<feature type="domain" description="Cytidyltransferase-like" evidence="2">
    <location>
        <begin position="64"/>
        <end position="150"/>
    </location>
</feature>
<dbReference type="GeneID" id="54290700"/>
<dbReference type="RefSeq" id="XP_033382349.1">
    <property type="nucleotide sequence ID" value="XM_033533303.1"/>
</dbReference>
<evidence type="ECO:0000259" key="2">
    <source>
        <dbReference type="Pfam" id="PF01467"/>
    </source>
</evidence>
<dbReference type="EMBL" id="ML978071">
    <property type="protein sequence ID" value="KAF2014010.1"/>
    <property type="molecule type" value="Genomic_DNA"/>
</dbReference>
<dbReference type="SUPFAM" id="SSF52374">
    <property type="entry name" value="Nucleotidylyl transferase"/>
    <property type="match status" value="1"/>
</dbReference>
<accession>A0A6A5XMN9</accession>
<feature type="compositionally biased region" description="Basic and acidic residues" evidence="1">
    <location>
        <begin position="449"/>
        <end position="462"/>
    </location>
</feature>
<evidence type="ECO:0000313" key="4">
    <source>
        <dbReference type="Proteomes" id="UP000799778"/>
    </source>
</evidence>
<organism evidence="3 4">
    <name type="scientific">Aaosphaeria arxii CBS 175.79</name>
    <dbReference type="NCBI Taxonomy" id="1450172"/>
    <lineage>
        <taxon>Eukaryota</taxon>
        <taxon>Fungi</taxon>
        <taxon>Dikarya</taxon>
        <taxon>Ascomycota</taxon>
        <taxon>Pezizomycotina</taxon>
        <taxon>Dothideomycetes</taxon>
        <taxon>Pleosporomycetidae</taxon>
        <taxon>Pleosporales</taxon>
        <taxon>Pleosporales incertae sedis</taxon>
        <taxon>Aaosphaeria</taxon>
    </lineage>
</organism>
<gene>
    <name evidence="3" type="ORF">BU24DRAFT_483890</name>
</gene>
<keyword evidence="4" id="KW-1185">Reference proteome</keyword>
<dbReference type="Gene3D" id="3.40.50.620">
    <property type="entry name" value="HUPs"/>
    <property type="match status" value="1"/>
</dbReference>
<sequence length="506" mass="57838">MKITVPGDATDPEQRTSLEPYILKSETKMNLGPGKMYKRNAVFAKGPNGEAPFLTKGEDNQILVYTGCFNPPHRGHRELLMHAFLSTDNKTVAAIIIPTSEGSCRQKKDGEFVLTQKQRTKLLRDPFLDRMSWVFPGEWDLKKKFFRTLKKYAKADGFDISFVALKGSDWGSRNGYQGWEYGDGSMITSDFTRPACCLDAGSYGRPIQLPGLGRWEEERPQPEKARDIEAPSFCWRDKQWCWAFRSVFPEVAGVVSLQELEQILSFDSSLYHLLLHCHLSPGHTWRCTNYDKDGHWLRLIPSGRRYPTDDRFCSASSTAIRRNLNAYMKSPKDNDSLAMHLNLKSTVRAMNVGLLMHFAGIYDSWPFAPGVEPSNCSLNGLEEEWRLTYISDTELQELVLGSKRDLYMAVTNPQVQGKYLKIFDHQNRTLHSVLVKLLESRIQRYEETKHMEEDEHPKKNECLENVPCGQDSNPTPAVNQSLVTDRLALYKMFDYLVAGIELQEPS</sequence>
<evidence type="ECO:0000313" key="3">
    <source>
        <dbReference type="EMBL" id="KAF2014010.1"/>
    </source>
</evidence>
<dbReference type="InterPro" id="IPR004821">
    <property type="entry name" value="Cyt_trans-like"/>
</dbReference>
<dbReference type="InterPro" id="IPR014729">
    <property type="entry name" value="Rossmann-like_a/b/a_fold"/>
</dbReference>
<dbReference type="OrthoDB" id="3800327at2759"/>
<protein>
    <recommendedName>
        <fullName evidence="2">Cytidyltransferase-like domain-containing protein</fullName>
    </recommendedName>
</protein>